<gene>
    <name evidence="1" type="ORF">M9458_034943</name>
</gene>
<organism evidence="1 2">
    <name type="scientific">Cirrhinus mrigala</name>
    <name type="common">Mrigala</name>
    <dbReference type="NCBI Taxonomy" id="683832"/>
    <lineage>
        <taxon>Eukaryota</taxon>
        <taxon>Metazoa</taxon>
        <taxon>Chordata</taxon>
        <taxon>Craniata</taxon>
        <taxon>Vertebrata</taxon>
        <taxon>Euteleostomi</taxon>
        <taxon>Actinopterygii</taxon>
        <taxon>Neopterygii</taxon>
        <taxon>Teleostei</taxon>
        <taxon>Ostariophysi</taxon>
        <taxon>Cypriniformes</taxon>
        <taxon>Cyprinidae</taxon>
        <taxon>Labeoninae</taxon>
        <taxon>Labeonini</taxon>
        <taxon>Cirrhinus</taxon>
    </lineage>
</organism>
<dbReference type="PANTHER" id="PTHR35617">
    <property type="entry name" value="PHAGE_INTEGRASE DOMAIN-CONTAINING PROTEIN"/>
    <property type="match status" value="1"/>
</dbReference>
<name>A0ABD0P8U1_CIRMR</name>
<comment type="caution">
    <text evidence="1">The sequence shown here is derived from an EMBL/GenBank/DDBJ whole genome shotgun (WGS) entry which is preliminary data.</text>
</comment>
<feature type="non-terminal residue" evidence="1">
    <location>
        <position position="143"/>
    </location>
</feature>
<evidence type="ECO:0000313" key="2">
    <source>
        <dbReference type="Proteomes" id="UP001529510"/>
    </source>
</evidence>
<dbReference type="Proteomes" id="UP001529510">
    <property type="component" value="Unassembled WGS sequence"/>
</dbReference>
<reference evidence="1 2" key="1">
    <citation type="submission" date="2024-05" db="EMBL/GenBank/DDBJ databases">
        <title>Genome sequencing and assembly of Indian major carp, Cirrhinus mrigala (Hamilton, 1822).</title>
        <authorList>
            <person name="Mohindra V."/>
            <person name="Chowdhury L.M."/>
            <person name="Lal K."/>
            <person name="Jena J.K."/>
        </authorList>
    </citation>
    <scope>NUCLEOTIDE SEQUENCE [LARGE SCALE GENOMIC DNA]</scope>
    <source>
        <strain evidence="1">CM1030</strain>
        <tissue evidence="1">Blood</tissue>
    </source>
</reference>
<protein>
    <submittedName>
        <fullName evidence="1">Uncharacterized protein</fullName>
    </submittedName>
</protein>
<dbReference type="EMBL" id="JAMKFB020000017">
    <property type="protein sequence ID" value="KAL0170347.1"/>
    <property type="molecule type" value="Genomic_DNA"/>
</dbReference>
<sequence length="143" mass="16044">MAHFCELVFFPREGPTEMWHQICAILPPRKPDLVIRFLRGAQRLNPPRLHFIPSWDLGVVLQALQQNPFDLSALSLKTALLTKFTSVKRAVDLQALSVNGSCLKFGPADSYIVLRPRPGYVPKVPTTPFRDQVVTLQAIPSRG</sequence>
<dbReference type="AlphaFoldDB" id="A0ABD0P8U1"/>
<dbReference type="PANTHER" id="PTHR35617:SF3">
    <property type="entry name" value="CORE-BINDING (CB) DOMAIN-CONTAINING PROTEIN"/>
    <property type="match status" value="1"/>
</dbReference>
<accession>A0ABD0P8U1</accession>
<evidence type="ECO:0000313" key="1">
    <source>
        <dbReference type="EMBL" id="KAL0170347.1"/>
    </source>
</evidence>
<keyword evidence="2" id="KW-1185">Reference proteome</keyword>
<proteinExistence type="predicted"/>